<reference evidence="3" key="1">
    <citation type="journal article" date="2019" name="Int. J. Syst. Evol. Microbiol.">
        <title>The Global Catalogue of Microorganisms (GCM) 10K type strain sequencing project: providing services to taxonomists for standard genome sequencing and annotation.</title>
        <authorList>
            <consortium name="The Broad Institute Genomics Platform"/>
            <consortium name="The Broad Institute Genome Sequencing Center for Infectious Disease"/>
            <person name="Wu L."/>
            <person name="Ma J."/>
        </authorList>
    </citation>
    <scope>NUCLEOTIDE SEQUENCE [LARGE SCALE GENOMIC DNA]</scope>
    <source>
        <strain evidence="3">KCTC 32141</strain>
    </source>
</reference>
<evidence type="ECO:0000313" key="2">
    <source>
        <dbReference type="EMBL" id="MFD2824792.1"/>
    </source>
</evidence>
<feature type="signal peptide" evidence="1">
    <location>
        <begin position="1"/>
        <end position="21"/>
    </location>
</feature>
<dbReference type="RefSeq" id="WP_183490118.1">
    <property type="nucleotide sequence ID" value="NZ_JBHUOV010000017.1"/>
</dbReference>
<dbReference type="Proteomes" id="UP001597533">
    <property type="component" value="Unassembled WGS sequence"/>
</dbReference>
<protein>
    <submittedName>
        <fullName evidence="2">Uncharacterized protein</fullName>
    </submittedName>
</protein>
<dbReference type="EMBL" id="JBHUOV010000017">
    <property type="protein sequence ID" value="MFD2824792.1"/>
    <property type="molecule type" value="Genomic_DNA"/>
</dbReference>
<proteinExistence type="predicted"/>
<keyword evidence="3" id="KW-1185">Reference proteome</keyword>
<keyword evidence="1" id="KW-0732">Signal</keyword>
<name>A0ABW5WPV6_9FLAO</name>
<sequence>MKKFKALYAFMLAFFSAESLVEDGKINLSEDQKQKLQDALGPKTKLDDVVDAMNQELADAAAKDEDDTDQQLVDLKKEAMDMLKAHGLAAEDAEEAIEDPKKAAAESGDIKQILSGLLEHNKKTDKMLETLLKAPEEDTPLATGNRNNLKDMHSKTHFLGTGKAYDAFESRPWNQRAAGLRNGPTDFMAEDGTELQTLKGDIDLYHRQNPSAVNSLFRDLIGLPDFWTLVSNVDDKIATANIVSAEVSQARKLPYLAKNKQLIQPEENKVFPVQVDITHQGYFLQKIEASWLNMMNKEGSSPFKMSFVQFLLVELDKKVRQEDRKVAINGVFVKTPNNATVAGRAIHRGDGLLVQLWKAYWYDAKFRIANMGAPTTTNIVDYVKDVIENNIPEESKNAEGMVFYLSPYWMRRYKERKRQLFGLDNNYNGKEVNEIENYLNFRFVTLRDLEGSNFMFITDENNIKLYENKPGEKSMYRFQNILRDTHIFADYKWGAGFDHIGTKVKDTDPEAFKVQTVWANMPPYLQDMSVTLYDDATGEVALPYSNIHLGNGWSTNLDTISNTFAGQIVKIKGDTTSSGNVTDDGNITLTGDADWSIASGGTLTLLVNADKTLTEIKRTTTPATAPVADTSYVDSIDATNGSEFDFTGVANDVLDEILNGFEGQQIVVNGGAGGTVTINDVAGNIEVASEAVLADGADNITFVLVDGVWTEVARTIAA</sequence>
<comment type="caution">
    <text evidence="2">The sequence shown here is derived from an EMBL/GenBank/DDBJ whole genome shotgun (WGS) entry which is preliminary data.</text>
</comment>
<gene>
    <name evidence="2" type="ORF">ACFS5M_14005</name>
</gene>
<accession>A0ABW5WPV6</accession>
<organism evidence="2 3">
    <name type="scientific">Lacinutrix iliipiscaria</name>
    <dbReference type="NCBI Taxonomy" id="1230532"/>
    <lineage>
        <taxon>Bacteria</taxon>
        <taxon>Pseudomonadati</taxon>
        <taxon>Bacteroidota</taxon>
        <taxon>Flavobacteriia</taxon>
        <taxon>Flavobacteriales</taxon>
        <taxon>Flavobacteriaceae</taxon>
        <taxon>Lacinutrix</taxon>
    </lineage>
</organism>
<evidence type="ECO:0000313" key="3">
    <source>
        <dbReference type="Proteomes" id="UP001597533"/>
    </source>
</evidence>
<feature type="chain" id="PRO_5045183358" evidence="1">
    <location>
        <begin position="22"/>
        <end position="718"/>
    </location>
</feature>
<evidence type="ECO:0000256" key="1">
    <source>
        <dbReference type="SAM" id="SignalP"/>
    </source>
</evidence>